<evidence type="ECO:0000313" key="2">
    <source>
        <dbReference type="EMBL" id="MFC6714126.1"/>
    </source>
</evidence>
<feature type="chain" id="PRO_5046007358" evidence="1">
    <location>
        <begin position="45"/>
        <end position="1002"/>
    </location>
</feature>
<protein>
    <submittedName>
        <fullName evidence="2">Uncharacterized protein</fullName>
    </submittedName>
</protein>
<keyword evidence="1" id="KW-0732">Signal</keyword>
<reference evidence="3" key="1">
    <citation type="journal article" date="2019" name="Int. J. Syst. Evol. Microbiol.">
        <title>The Global Catalogue of Microorganisms (GCM) 10K type strain sequencing project: providing services to taxonomists for standard genome sequencing and annotation.</title>
        <authorList>
            <consortium name="The Broad Institute Genomics Platform"/>
            <consortium name="The Broad Institute Genome Sequencing Center for Infectious Disease"/>
            <person name="Wu L."/>
            <person name="Ma J."/>
        </authorList>
    </citation>
    <scope>NUCLEOTIDE SEQUENCE [LARGE SCALE GENOMIC DNA]</scope>
    <source>
        <strain evidence="3">NBRC 106593</strain>
    </source>
</reference>
<dbReference type="Proteomes" id="UP001596356">
    <property type="component" value="Unassembled WGS sequence"/>
</dbReference>
<dbReference type="PROSITE" id="PS51318">
    <property type="entry name" value="TAT"/>
    <property type="match status" value="1"/>
</dbReference>
<comment type="caution">
    <text evidence="2">The sequence shown here is derived from an EMBL/GenBank/DDBJ whole genome shotgun (WGS) entry which is preliminary data.</text>
</comment>
<keyword evidence="3" id="KW-1185">Reference proteome</keyword>
<accession>A0ABW2ATR9</accession>
<organism evidence="2 3">
    <name type="scientific">Branchiibius cervicis</name>
    <dbReference type="NCBI Taxonomy" id="908252"/>
    <lineage>
        <taxon>Bacteria</taxon>
        <taxon>Bacillati</taxon>
        <taxon>Actinomycetota</taxon>
        <taxon>Actinomycetes</taxon>
        <taxon>Micrococcales</taxon>
        <taxon>Dermacoccaceae</taxon>
        <taxon>Branchiibius</taxon>
    </lineage>
</organism>
<dbReference type="EMBL" id="JBHSWJ010000002">
    <property type="protein sequence ID" value="MFC6714126.1"/>
    <property type="molecule type" value="Genomic_DNA"/>
</dbReference>
<dbReference type="InterPro" id="IPR006311">
    <property type="entry name" value="TAT_signal"/>
</dbReference>
<proteinExistence type="predicted"/>
<sequence>MNRTKRIATSSTRRTLVATVGAGLALAAAVPAGVASGTTVPAHAAVTANGAAHRAFLSTGVVITAPSAIGVVTGKSVRVSLRTGTAVTGIKAYIGTTNISGMLRRHGQSWSGDVPVARVGNGTQKLIVRALTKHGDGGTDSVTFVVGHTVRGLLTNVQTHNVDSSAVTINARTARATTATLTLNGVPVADINDPGSSSTHSWRLTKISGLRSGVNRASLVVQDQHGGLATKSWTFKHTLGSGRLGADEAPALGAQGLYVSTDLQSVDGGNNYNTMSVADTAYTSTLSIGSAIIVQLDAATFAPVASSLDGTGVAPKAGTVTIAVWKDHDVSFAGTPNGSRMWIGTREVADNESHYDCNPYGNCNTNLHGWLEPAAGVNPATWTDSDMLTVQTRQADDGATSNTMTIGGTSYPVSLSSGATGGFELLTLNNIGQPTDPATAYSFVGDPSADAATVSSLATALTKAIDDGHVTVMLQGFGKLPQLAGTGPLAQAITTLGGNADVLSHMGTASGPSDQEYALIGARYTDPNKAAALPYGWLGQEASKERSGDGTLASLLVRDQTQNDYVPMTTTAAGDGQIEGDNDLMKVVYQTPSSWKAWIPDGSGGLRTPTAAEQAAFNDIQGALVNPSGSLIPSDPAKFLCPAAPDPIRGALCNTNTSVLLSDALNVSGLSFNAGQGSAGGYTAADFATVQSAVKTEFENASIIYTTIEDYQNIFGNATESAIVQTGTIGDDILKNLPTSGATIDTDVANVLTMMTNVVTAFGPAAPEIRYFSSGLKLMGMFQADSGPGVQVGGTERVTQDTAAATLATNLNDASTQFAVYGDFLASDPMKLMQGAHLLGTEYSLSGNHEGDVERATAYGVNQYLWGTLMAPVYTVWTGPSSLGNPLSCLNTEWPGSGWADPFSNSDQNAFWAGVGTVSWIGAITDPNNFGSYSKKGVAQKYGLPAATADQLSGAINPKIPPTSSTNVGVVEPYFQNTYLTTTNLPIWDQYSGNLVGCKAQS</sequence>
<feature type="signal peptide" evidence="1">
    <location>
        <begin position="1"/>
        <end position="44"/>
    </location>
</feature>
<gene>
    <name evidence="2" type="ORF">ACFQBT_10010</name>
</gene>
<dbReference type="RefSeq" id="WP_377822390.1">
    <property type="nucleotide sequence ID" value="NZ_JBHSWJ010000002.1"/>
</dbReference>
<evidence type="ECO:0000256" key="1">
    <source>
        <dbReference type="SAM" id="SignalP"/>
    </source>
</evidence>
<name>A0ABW2ATR9_9MICO</name>
<evidence type="ECO:0000313" key="3">
    <source>
        <dbReference type="Proteomes" id="UP001596356"/>
    </source>
</evidence>